<dbReference type="Gene3D" id="1.10.10.10">
    <property type="entry name" value="Winged helix-like DNA-binding domain superfamily/Winged helix DNA-binding domain"/>
    <property type="match status" value="2"/>
</dbReference>
<dbReference type="InterPro" id="IPR050661">
    <property type="entry name" value="BglG_antiterminators"/>
</dbReference>
<dbReference type="InterPro" id="IPR007737">
    <property type="entry name" value="Mga_HTH"/>
</dbReference>
<dbReference type="InterPro" id="IPR013011">
    <property type="entry name" value="PTS_EIIB_2"/>
</dbReference>
<evidence type="ECO:0000259" key="6">
    <source>
        <dbReference type="PROSITE" id="PS51094"/>
    </source>
</evidence>
<dbReference type="InterPro" id="IPR013196">
    <property type="entry name" value="HTH_11"/>
</dbReference>
<feature type="domain" description="PRD" evidence="8">
    <location>
        <begin position="185"/>
        <end position="290"/>
    </location>
</feature>
<dbReference type="InterPro" id="IPR036095">
    <property type="entry name" value="PTS_EIIB-like_sf"/>
</dbReference>
<dbReference type="InterPro" id="IPR011608">
    <property type="entry name" value="PRD"/>
</dbReference>
<dbReference type="Proteomes" id="UP000032534">
    <property type="component" value="Unassembled WGS sequence"/>
</dbReference>
<keyword evidence="2" id="KW-0677">Repeat</keyword>
<keyword evidence="1" id="KW-0808">Transferase</keyword>
<dbReference type="Pfam" id="PF00359">
    <property type="entry name" value="PTS_EIIA_2"/>
    <property type="match status" value="1"/>
</dbReference>
<dbReference type="SUPFAM" id="SSF46785">
    <property type="entry name" value="Winged helix' DNA-binding domain"/>
    <property type="match status" value="1"/>
</dbReference>
<proteinExistence type="predicted"/>
<dbReference type="Gene3D" id="1.10.1790.10">
    <property type="entry name" value="PRD domain"/>
    <property type="match status" value="2"/>
</dbReference>
<keyword evidence="3" id="KW-0805">Transcription regulation</keyword>
<evidence type="ECO:0000259" key="8">
    <source>
        <dbReference type="PROSITE" id="PS51372"/>
    </source>
</evidence>
<evidence type="ECO:0000256" key="4">
    <source>
        <dbReference type="ARBA" id="ARBA00023159"/>
    </source>
</evidence>
<sequence>MNKRIVSILQHLLAADTPVKSEHLAKLLQVTSRTVRSDIRELDEFLAKHGASIQPVRSRGYELKITDDRSFRTLLQQLFLYNEPDDPNSPEYRQRYLISRLLLTENYLKLEELADELYISKSTVQNDFKEVKHMLQAYGIGIDKRPNYGVKLRGDEVRLRFCMSEFIVNRSEEERTGGVEAASRMVTPWEMTLIRGIILEQIQNHGVTLSDVTFNNLSIHIAIACKRIRDGNRVAMLSDEGEDFRATEEFRAAEHIVSHIEKQMDLTFPEDEVAYIAMHLAGNKWFEGVTEQQTEEAGPQKLLDRGIYELGREMLAEIDRGFNLNISRDQELLMGICLHLKSALNRVKYGMNIRNPMLDHVKYNYPLAFQAGVIGAKLIESKLNLAIPETEMGYLAIHIGAAMERQQMNNRPKRCLIVCTSGVGSARLLYYKLRSKFGERLEVAGTTEYYKLQQVPLHGIDFVVSTVPIPQTLSVPVVVVQTLLGGGDIDKIEELLTDEGEFTFRYIMEELVFLRQNFTTKEEIITFLGEKMHASGLIRSSEGFIGLVLERENAAPTAYGNLVAIPHPIIPQSNRTVWAVCTLKSPIDWSGKPVQFVCLLSINKNGDEPPAKMYKHLMGLVDDSDIIQQMLECKTYGDFAQIIVKHKLY</sequence>
<comment type="caution">
    <text evidence="9">The sequence shown here is derived from an EMBL/GenBank/DDBJ whole genome shotgun (WGS) entry which is preliminary data.</text>
</comment>
<feature type="domain" description="PTS EIIB type-2" evidence="7">
    <location>
        <begin position="413"/>
        <end position="504"/>
    </location>
</feature>
<dbReference type="GO" id="GO:0006355">
    <property type="term" value="P:regulation of DNA-templated transcription"/>
    <property type="evidence" value="ECO:0007669"/>
    <property type="project" value="InterPro"/>
</dbReference>
<dbReference type="CDD" id="cd05568">
    <property type="entry name" value="PTS_IIB_bgl_like"/>
    <property type="match status" value="1"/>
</dbReference>
<evidence type="ECO:0000256" key="3">
    <source>
        <dbReference type="ARBA" id="ARBA00023015"/>
    </source>
</evidence>
<keyword evidence="4" id="KW-0010">Activator</keyword>
<dbReference type="PATRIC" id="fig|159743.3.peg.4993"/>
<evidence type="ECO:0000256" key="1">
    <source>
        <dbReference type="ARBA" id="ARBA00022679"/>
    </source>
</evidence>
<dbReference type="Pfam" id="PF08279">
    <property type="entry name" value="HTH_11"/>
    <property type="match status" value="1"/>
</dbReference>
<evidence type="ECO:0000256" key="5">
    <source>
        <dbReference type="ARBA" id="ARBA00023163"/>
    </source>
</evidence>
<dbReference type="CDD" id="cd00211">
    <property type="entry name" value="PTS_IIA_fru"/>
    <property type="match status" value="1"/>
</dbReference>
<protein>
    <submittedName>
        <fullName evidence="9">PTS fructose transporter subunit IIA</fullName>
    </submittedName>
</protein>
<evidence type="ECO:0000313" key="10">
    <source>
        <dbReference type="Proteomes" id="UP000032534"/>
    </source>
</evidence>
<evidence type="ECO:0000259" key="7">
    <source>
        <dbReference type="PROSITE" id="PS51099"/>
    </source>
</evidence>
<dbReference type="SUPFAM" id="SSF55804">
    <property type="entry name" value="Phoshotransferase/anion transport protein"/>
    <property type="match status" value="1"/>
</dbReference>
<dbReference type="EMBL" id="JTHP01000057">
    <property type="protein sequence ID" value="KJD43445.1"/>
    <property type="molecule type" value="Genomic_DNA"/>
</dbReference>
<dbReference type="InterPro" id="IPR016152">
    <property type="entry name" value="PTrfase/Anion_transptr"/>
</dbReference>
<dbReference type="PROSITE" id="PS51094">
    <property type="entry name" value="PTS_EIIA_TYPE_2"/>
    <property type="match status" value="1"/>
</dbReference>
<dbReference type="Gene3D" id="3.40.930.10">
    <property type="entry name" value="Mannitol-specific EII, Chain A"/>
    <property type="match status" value="1"/>
</dbReference>
<organism evidence="9 10">
    <name type="scientific">Paenibacillus terrae</name>
    <dbReference type="NCBI Taxonomy" id="159743"/>
    <lineage>
        <taxon>Bacteria</taxon>
        <taxon>Bacillati</taxon>
        <taxon>Bacillota</taxon>
        <taxon>Bacilli</taxon>
        <taxon>Bacillales</taxon>
        <taxon>Paenibacillaceae</taxon>
        <taxon>Paenibacillus</taxon>
    </lineage>
</organism>
<dbReference type="InterPro" id="IPR036634">
    <property type="entry name" value="PRD_sf"/>
</dbReference>
<dbReference type="GO" id="GO:0009401">
    <property type="term" value="P:phosphoenolpyruvate-dependent sugar phosphotransferase system"/>
    <property type="evidence" value="ECO:0007669"/>
    <property type="project" value="InterPro"/>
</dbReference>
<name>A0A0D7WWA2_9BACL</name>
<feature type="domain" description="PTS EIIA type-2" evidence="6">
    <location>
        <begin position="505"/>
        <end position="646"/>
    </location>
</feature>
<reference evidence="9 10" key="1">
    <citation type="submission" date="2014-11" db="EMBL/GenBank/DDBJ databases">
        <title>Draft Genome Sequences of Paenibacillus polymyxa NRRL B-30509 and Paenibacillus terrae NRRL B-30644, Strains from a Poultry Environment that Produce Tridecaptin A and Paenicidins.</title>
        <authorList>
            <person name="van Belkum M.J."/>
            <person name="Lohans C.T."/>
            <person name="Vederas J.C."/>
        </authorList>
    </citation>
    <scope>NUCLEOTIDE SEQUENCE [LARGE SCALE GENOMIC DNA]</scope>
    <source>
        <strain evidence="9 10">NRRL B-30644</strain>
    </source>
</reference>
<gene>
    <name evidence="9" type="ORF">QD47_22460</name>
</gene>
<dbReference type="InterPro" id="IPR002178">
    <property type="entry name" value="PTS_EIIA_type-2_dom"/>
</dbReference>
<dbReference type="PANTHER" id="PTHR30185">
    <property type="entry name" value="CRYPTIC BETA-GLUCOSIDE BGL OPERON ANTITERMINATOR"/>
    <property type="match status" value="1"/>
</dbReference>
<dbReference type="InterPro" id="IPR036388">
    <property type="entry name" value="WH-like_DNA-bd_sf"/>
</dbReference>
<accession>A0A0D7WWA2</accession>
<dbReference type="GO" id="GO:0008982">
    <property type="term" value="F:protein-N(PI)-phosphohistidine-sugar phosphotransferase activity"/>
    <property type="evidence" value="ECO:0007669"/>
    <property type="project" value="InterPro"/>
</dbReference>
<dbReference type="SUPFAM" id="SSF52794">
    <property type="entry name" value="PTS system IIB component-like"/>
    <property type="match status" value="1"/>
</dbReference>
<dbReference type="OrthoDB" id="3710983at2"/>
<evidence type="ECO:0000313" key="9">
    <source>
        <dbReference type="EMBL" id="KJD43445.1"/>
    </source>
</evidence>
<keyword evidence="10" id="KW-1185">Reference proteome</keyword>
<dbReference type="RefSeq" id="WP_044648220.1">
    <property type="nucleotide sequence ID" value="NZ_JTHP01000057.1"/>
</dbReference>
<dbReference type="Gene3D" id="3.40.50.2300">
    <property type="match status" value="1"/>
</dbReference>
<dbReference type="PROSITE" id="PS51099">
    <property type="entry name" value="PTS_EIIB_TYPE_2"/>
    <property type="match status" value="1"/>
</dbReference>
<feature type="domain" description="PRD" evidence="8">
    <location>
        <begin position="302"/>
        <end position="409"/>
    </location>
</feature>
<dbReference type="PROSITE" id="PS51372">
    <property type="entry name" value="PRD_2"/>
    <property type="match status" value="2"/>
</dbReference>
<dbReference type="Pfam" id="PF05043">
    <property type="entry name" value="Mga"/>
    <property type="match status" value="1"/>
</dbReference>
<dbReference type="SUPFAM" id="SSF63520">
    <property type="entry name" value="PTS-regulatory domain, PRD"/>
    <property type="match status" value="2"/>
</dbReference>
<dbReference type="Pfam" id="PF00874">
    <property type="entry name" value="PRD"/>
    <property type="match status" value="2"/>
</dbReference>
<dbReference type="AlphaFoldDB" id="A0A0D7WWA2"/>
<dbReference type="InterPro" id="IPR036390">
    <property type="entry name" value="WH_DNA-bd_sf"/>
</dbReference>
<evidence type="ECO:0000256" key="2">
    <source>
        <dbReference type="ARBA" id="ARBA00022737"/>
    </source>
</evidence>
<keyword evidence="5" id="KW-0804">Transcription</keyword>
<dbReference type="PANTHER" id="PTHR30185:SF13">
    <property type="entry name" value="LICABCH OPERON REGULATOR-RELATED"/>
    <property type="match status" value="1"/>
</dbReference>